<keyword evidence="2" id="KW-1185">Reference proteome</keyword>
<evidence type="ECO:0000313" key="1">
    <source>
        <dbReference type="EMBL" id="SDS25221.1"/>
    </source>
</evidence>
<sequence>MTQSDPAAAALRWVRSRSVTGQHLPFLARVALHFNLEDGASETGVLASILDHGQYVSQFVTGTSNGGLTAFPGGDRWHWEQRIFGGAYDHAEVRHRLVYGALDLDGDPYGPAPRFGSAYLRLRPETLVRATFAYPDSTFGPELFGVADRMGLIANYRRDERATDQAAAQLCGIVRDRLDHYIEAHIHGGVRVPEDVEVLVIDPSFDDHTVLETADRCGLAVETHPGYVAEVAEIAAHPEYRGQDVVDLARRIAQAMGNSAQLRPIHIARARRVWDLDGQQLKKVWHCLARFGRAW</sequence>
<evidence type="ECO:0008006" key="3">
    <source>
        <dbReference type="Google" id="ProtNLM"/>
    </source>
</evidence>
<dbReference type="EMBL" id="LT629766">
    <property type="protein sequence ID" value="SDS25221.1"/>
    <property type="molecule type" value="Genomic_DNA"/>
</dbReference>
<protein>
    <recommendedName>
        <fullName evidence="3">DUF3626 domain-containing protein</fullName>
    </recommendedName>
</protein>
<dbReference type="OrthoDB" id="3770261at2"/>
<evidence type="ECO:0000313" key="2">
    <source>
        <dbReference type="Proteomes" id="UP000199597"/>
    </source>
</evidence>
<reference evidence="2" key="1">
    <citation type="submission" date="2016-10" db="EMBL/GenBank/DDBJ databases">
        <authorList>
            <person name="Varghese N."/>
            <person name="Submissions S."/>
        </authorList>
    </citation>
    <scope>NUCLEOTIDE SEQUENCE [LARGE SCALE GENOMIC DNA]</scope>
    <source>
        <strain evidence="2">DSM 23676</strain>
    </source>
</reference>
<dbReference type="Proteomes" id="UP000199597">
    <property type="component" value="Chromosome I"/>
</dbReference>
<gene>
    <name evidence="1" type="ORF">SAMN04489752_1306</name>
</gene>
<name>A0A1H1QP13_9MICO</name>
<dbReference type="AlphaFoldDB" id="A0A1H1QP13"/>
<accession>A0A1H1QP13</accession>
<organism evidence="1 2">
    <name type="scientific">Brevibacterium siliguriense</name>
    <dbReference type="NCBI Taxonomy" id="1136497"/>
    <lineage>
        <taxon>Bacteria</taxon>
        <taxon>Bacillati</taxon>
        <taxon>Actinomycetota</taxon>
        <taxon>Actinomycetes</taxon>
        <taxon>Micrococcales</taxon>
        <taxon>Brevibacteriaceae</taxon>
        <taxon>Brevibacterium</taxon>
    </lineage>
</organism>
<dbReference type="STRING" id="1136497.SAMN04489752_1306"/>
<dbReference type="InterPro" id="IPR022074">
    <property type="entry name" value="DUF3626"/>
</dbReference>
<proteinExistence type="predicted"/>
<dbReference type="Pfam" id="PF12294">
    <property type="entry name" value="DUF3626"/>
    <property type="match status" value="2"/>
</dbReference>